<dbReference type="EMBL" id="AZGZ01000020">
    <property type="protein sequence ID" value="KZZ89588.1"/>
    <property type="molecule type" value="Genomic_DNA"/>
</dbReference>
<dbReference type="Proteomes" id="UP000242877">
    <property type="component" value="Unassembled WGS sequence"/>
</dbReference>
<feature type="chain" id="PRO_5007894235" evidence="1">
    <location>
        <begin position="22"/>
        <end position="161"/>
    </location>
</feature>
<evidence type="ECO:0000313" key="2">
    <source>
        <dbReference type="EMBL" id="KZZ89588.1"/>
    </source>
</evidence>
<dbReference type="Pfam" id="PF04681">
    <property type="entry name" value="Bys1"/>
    <property type="match status" value="1"/>
</dbReference>
<accession>A0A167X3K2</accession>
<feature type="signal peptide" evidence="1">
    <location>
        <begin position="1"/>
        <end position="21"/>
    </location>
</feature>
<keyword evidence="1" id="KW-0732">Signal</keyword>
<protein>
    <submittedName>
        <fullName evidence="2">Blastomyces-phase-specific protein</fullName>
    </submittedName>
</protein>
<dbReference type="AlphaFoldDB" id="A0A167X3K2"/>
<dbReference type="VEuPathDB" id="FungiDB:AAP_04343"/>
<dbReference type="InterPro" id="IPR006771">
    <property type="entry name" value="CetA-like"/>
</dbReference>
<reference evidence="2 3" key="1">
    <citation type="journal article" date="2016" name="Genome Biol. Evol.">
        <title>Divergent and convergent evolution of fungal pathogenicity.</title>
        <authorList>
            <person name="Shang Y."/>
            <person name="Xiao G."/>
            <person name="Zheng P."/>
            <person name="Cen K."/>
            <person name="Zhan S."/>
            <person name="Wang C."/>
        </authorList>
    </citation>
    <scope>NUCLEOTIDE SEQUENCE [LARGE SCALE GENOMIC DNA]</scope>
    <source>
        <strain evidence="2 3">ARSEF 7405</strain>
    </source>
</reference>
<sequence>MIFSTFLTFGALAGLISSTCAQNVGTLIIQNNCATSVTAKEIDSYNAGNLLQSFKSPDTIAPNEFKSYPWKHTETGASVVVTRGAATSFTKMSYTIGKLGLKYSLTDINGHPFQGDQVLLETSTEACAILEYPKGIPVTPTFEPECDPRNSLTLTLCAQRH</sequence>
<gene>
    <name evidence="2" type="ORF">AAP_04343</name>
</gene>
<dbReference type="OrthoDB" id="3682664at2759"/>
<organism evidence="2 3">
    <name type="scientific">Ascosphaera apis ARSEF 7405</name>
    <dbReference type="NCBI Taxonomy" id="392613"/>
    <lineage>
        <taxon>Eukaryota</taxon>
        <taxon>Fungi</taxon>
        <taxon>Dikarya</taxon>
        <taxon>Ascomycota</taxon>
        <taxon>Pezizomycotina</taxon>
        <taxon>Eurotiomycetes</taxon>
        <taxon>Eurotiomycetidae</taxon>
        <taxon>Onygenales</taxon>
        <taxon>Ascosphaeraceae</taxon>
        <taxon>Ascosphaera</taxon>
    </lineage>
</organism>
<proteinExistence type="predicted"/>
<evidence type="ECO:0000313" key="3">
    <source>
        <dbReference type="Proteomes" id="UP000242877"/>
    </source>
</evidence>
<comment type="caution">
    <text evidence="2">The sequence shown here is derived from an EMBL/GenBank/DDBJ whole genome shotgun (WGS) entry which is preliminary data.</text>
</comment>
<evidence type="ECO:0000256" key="1">
    <source>
        <dbReference type="SAM" id="SignalP"/>
    </source>
</evidence>
<name>A0A167X3K2_9EURO</name>
<keyword evidence="3" id="KW-1185">Reference proteome</keyword>